<comment type="catalytic activity">
    <reaction evidence="5">
        <text>glucuronate acceptor + UDP-alpha-D-glucuronate = acceptor beta-D-glucuronoside + UDP + H(+)</text>
        <dbReference type="Rhea" id="RHEA:21032"/>
        <dbReference type="ChEBI" id="CHEBI:15378"/>
        <dbReference type="ChEBI" id="CHEBI:58052"/>
        <dbReference type="ChEBI" id="CHEBI:58223"/>
        <dbReference type="ChEBI" id="CHEBI:132367"/>
        <dbReference type="ChEBI" id="CHEBI:132368"/>
        <dbReference type="EC" id="2.4.1.17"/>
    </reaction>
</comment>
<dbReference type="InterPro" id="IPR050271">
    <property type="entry name" value="UDP-glycosyltransferase"/>
</dbReference>
<evidence type="ECO:0000313" key="6">
    <source>
        <dbReference type="EMBL" id="CAD2176751.1"/>
    </source>
</evidence>
<evidence type="ECO:0000256" key="2">
    <source>
        <dbReference type="ARBA" id="ARBA00012544"/>
    </source>
</evidence>
<dbReference type="GO" id="GO:0015020">
    <property type="term" value="F:glucuronosyltransferase activity"/>
    <property type="evidence" value="ECO:0007669"/>
    <property type="project" value="UniProtKB-EC"/>
</dbReference>
<organism evidence="6 7">
    <name type="scientific">Meloidogyne enterolobii</name>
    <name type="common">Root-knot nematode worm</name>
    <name type="synonym">Meloidogyne mayaguensis</name>
    <dbReference type="NCBI Taxonomy" id="390850"/>
    <lineage>
        <taxon>Eukaryota</taxon>
        <taxon>Metazoa</taxon>
        <taxon>Ecdysozoa</taxon>
        <taxon>Nematoda</taxon>
        <taxon>Chromadorea</taxon>
        <taxon>Rhabditida</taxon>
        <taxon>Tylenchina</taxon>
        <taxon>Tylenchomorpha</taxon>
        <taxon>Tylenchoidea</taxon>
        <taxon>Meloidogynidae</taxon>
        <taxon>Meloidogyninae</taxon>
        <taxon>Meloidogyne</taxon>
    </lineage>
</organism>
<dbReference type="OrthoDB" id="5835829at2759"/>
<dbReference type="AlphaFoldDB" id="A0A6V7VRC5"/>
<reference evidence="6 7" key="1">
    <citation type="submission" date="2020-08" db="EMBL/GenBank/DDBJ databases">
        <authorList>
            <person name="Koutsovoulos G."/>
            <person name="Danchin GJ E."/>
        </authorList>
    </citation>
    <scope>NUCLEOTIDE SEQUENCE [LARGE SCALE GENOMIC DNA]</scope>
</reference>
<dbReference type="PANTHER" id="PTHR48043:SF145">
    <property type="entry name" value="FI06409P-RELATED"/>
    <property type="match status" value="1"/>
</dbReference>
<evidence type="ECO:0000256" key="1">
    <source>
        <dbReference type="ARBA" id="ARBA00009995"/>
    </source>
</evidence>
<dbReference type="PANTHER" id="PTHR48043">
    <property type="entry name" value="EG:EG0003.4 PROTEIN-RELATED"/>
    <property type="match status" value="1"/>
</dbReference>
<keyword evidence="3" id="KW-0328">Glycosyltransferase</keyword>
<comment type="similarity">
    <text evidence="1">Belongs to the UDP-glycosyltransferase family.</text>
</comment>
<gene>
    <name evidence="6" type="ORF">MENT_LOCUS28585</name>
</gene>
<evidence type="ECO:0000256" key="3">
    <source>
        <dbReference type="ARBA" id="ARBA00022676"/>
    </source>
</evidence>
<evidence type="ECO:0000313" key="7">
    <source>
        <dbReference type="Proteomes" id="UP000580250"/>
    </source>
</evidence>
<dbReference type="EMBL" id="CAJEWN010000283">
    <property type="protein sequence ID" value="CAD2176751.1"/>
    <property type="molecule type" value="Genomic_DNA"/>
</dbReference>
<dbReference type="SUPFAM" id="SSF53756">
    <property type="entry name" value="UDP-Glycosyltransferase/glycogen phosphorylase"/>
    <property type="match status" value="1"/>
</dbReference>
<name>A0A6V7VRC5_MELEN</name>
<accession>A0A6V7VRC5</accession>
<protein>
    <recommendedName>
        <fullName evidence="2">glucuronosyltransferase</fullName>
        <ecNumber evidence="2">2.4.1.17</ecNumber>
    </recommendedName>
</protein>
<dbReference type="Pfam" id="PF00201">
    <property type="entry name" value="UDPGT"/>
    <property type="match status" value="1"/>
</dbReference>
<dbReference type="EC" id="2.4.1.17" evidence="2"/>
<dbReference type="InterPro" id="IPR002213">
    <property type="entry name" value="UDP_glucos_trans"/>
</dbReference>
<evidence type="ECO:0000256" key="4">
    <source>
        <dbReference type="ARBA" id="ARBA00022679"/>
    </source>
</evidence>
<proteinExistence type="inferred from homology"/>
<keyword evidence="4" id="KW-0808">Transferase</keyword>
<dbReference type="Proteomes" id="UP000580250">
    <property type="component" value="Unassembled WGS sequence"/>
</dbReference>
<evidence type="ECO:0000256" key="5">
    <source>
        <dbReference type="ARBA" id="ARBA00047475"/>
    </source>
</evidence>
<sequence>MPKIEDLLRKSKYYLINVHPLGRYFVREDEENDQVFSEKIIHIGGIEVEIEGKIKHKTNFEKIKAKSVYLKNKIKNSLNGKNKQIETINVEINDNVDEMKKFIDTWIKKAKCLVIFNMGTAVGYEGFSREHMRVLVDTFEKYNECKYIVENGTFEINDYYNMNTKFNRKYVNKNIFINRKENILLYYNGNGIIDKQEILSYTNVVCYITDGGQKSFNEALYSGVPLLVIPSFGEQYFNATLTKYMQIGITMNYEKFVNEFLKSFEEIRKDLKKFSENAQNIAKAVHSSPYTQIGKFLKTVEKAITDENEEFSPISTDKKLFLKLLEFYSNELEEHSKVIKKFLKTIKSTGVSQVFKNCIKF</sequence>
<dbReference type="Gene3D" id="3.40.50.2000">
    <property type="entry name" value="Glycogen Phosphorylase B"/>
    <property type="match status" value="1"/>
</dbReference>
<comment type="caution">
    <text evidence="6">The sequence shown here is derived from an EMBL/GenBank/DDBJ whole genome shotgun (WGS) entry which is preliminary data.</text>
</comment>